<sequence>MAITRKDLLGYIERDLDADLARWFADRPRAVVDEAEVRPVEPFLARLAPDDAAALAAYDRRVRAGGLPDILDIADWSYGFDFAADDCGVLDSDYSTEVPSDEVYTVGADGGGNYYTVLTDGQVAVWFHEEGVLEGGTRFDDLDTFVWSLVRYHAVRAGVLDPAEVIADFQALGQDGAVAPEVGLLASMRPRQGAGSRITPSCGAPSSPAATASSRPAPTLPPDPVSRPRAAGSAPGSAAHR</sequence>
<proteinExistence type="predicted"/>
<evidence type="ECO:0008006" key="4">
    <source>
        <dbReference type="Google" id="ProtNLM"/>
    </source>
</evidence>
<reference evidence="3" key="1">
    <citation type="journal article" date="2019" name="Int. J. Syst. Evol. Microbiol.">
        <title>The Global Catalogue of Microorganisms (GCM) 10K type strain sequencing project: providing services to taxonomists for standard genome sequencing and annotation.</title>
        <authorList>
            <consortium name="The Broad Institute Genomics Platform"/>
            <consortium name="The Broad Institute Genome Sequencing Center for Infectious Disease"/>
            <person name="Wu L."/>
            <person name="Ma J."/>
        </authorList>
    </citation>
    <scope>NUCLEOTIDE SEQUENCE [LARGE SCALE GENOMIC DNA]</scope>
    <source>
        <strain evidence="3">CGMCC 4.7330</strain>
    </source>
</reference>
<feature type="compositionally biased region" description="Low complexity" evidence="1">
    <location>
        <begin position="227"/>
        <end position="241"/>
    </location>
</feature>
<feature type="region of interest" description="Disordered" evidence="1">
    <location>
        <begin position="192"/>
        <end position="241"/>
    </location>
</feature>
<accession>A0ABV8DST0</accession>
<evidence type="ECO:0000313" key="3">
    <source>
        <dbReference type="Proteomes" id="UP001595696"/>
    </source>
</evidence>
<dbReference type="Proteomes" id="UP001595696">
    <property type="component" value="Unassembled WGS sequence"/>
</dbReference>
<gene>
    <name evidence="2" type="ORF">ACFO0B_12165</name>
</gene>
<comment type="caution">
    <text evidence="2">The sequence shown here is derived from an EMBL/GenBank/DDBJ whole genome shotgun (WGS) entry which is preliminary data.</text>
</comment>
<protein>
    <recommendedName>
        <fullName evidence="4">SUKH-4 immunity protein of toxin-antitoxin system</fullName>
    </recommendedName>
</protein>
<keyword evidence="3" id="KW-1185">Reference proteome</keyword>
<feature type="compositionally biased region" description="Low complexity" evidence="1">
    <location>
        <begin position="199"/>
        <end position="217"/>
    </location>
</feature>
<evidence type="ECO:0000256" key="1">
    <source>
        <dbReference type="SAM" id="MobiDB-lite"/>
    </source>
</evidence>
<name>A0ABV8DST0_9NOCA</name>
<dbReference type="RefSeq" id="WP_378612503.1">
    <property type="nucleotide sequence ID" value="NZ_JBHSAX010000013.1"/>
</dbReference>
<dbReference type="EMBL" id="JBHSAX010000013">
    <property type="protein sequence ID" value="MFC3962740.1"/>
    <property type="molecule type" value="Genomic_DNA"/>
</dbReference>
<evidence type="ECO:0000313" key="2">
    <source>
        <dbReference type="EMBL" id="MFC3962740.1"/>
    </source>
</evidence>
<organism evidence="2 3">
    <name type="scientific">Nocardia jiangsuensis</name>
    <dbReference type="NCBI Taxonomy" id="1691563"/>
    <lineage>
        <taxon>Bacteria</taxon>
        <taxon>Bacillati</taxon>
        <taxon>Actinomycetota</taxon>
        <taxon>Actinomycetes</taxon>
        <taxon>Mycobacteriales</taxon>
        <taxon>Nocardiaceae</taxon>
        <taxon>Nocardia</taxon>
    </lineage>
</organism>